<keyword evidence="3" id="KW-1185">Reference proteome</keyword>
<name>A0A3L6RMB4_PANMI</name>
<protein>
    <submittedName>
        <fullName evidence="2">Uncharacterized protein</fullName>
    </submittedName>
</protein>
<organism evidence="2 3">
    <name type="scientific">Panicum miliaceum</name>
    <name type="common">Proso millet</name>
    <name type="synonym">Broomcorn millet</name>
    <dbReference type="NCBI Taxonomy" id="4540"/>
    <lineage>
        <taxon>Eukaryota</taxon>
        <taxon>Viridiplantae</taxon>
        <taxon>Streptophyta</taxon>
        <taxon>Embryophyta</taxon>
        <taxon>Tracheophyta</taxon>
        <taxon>Spermatophyta</taxon>
        <taxon>Magnoliopsida</taxon>
        <taxon>Liliopsida</taxon>
        <taxon>Poales</taxon>
        <taxon>Poaceae</taxon>
        <taxon>PACMAD clade</taxon>
        <taxon>Panicoideae</taxon>
        <taxon>Panicodae</taxon>
        <taxon>Paniceae</taxon>
        <taxon>Panicinae</taxon>
        <taxon>Panicum</taxon>
        <taxon>Panicum sect. Panicum</taxon>
    </lineage>
</organism>
<accession>A0A3L6RMB4</accession>
<dbReference type="PANTHER" id="PTHR46610">
    <property type="entry name" value="OS05G0181300 PROTEIN"/>
    <property type="match status" value="1"/>
</dbReference>
<reference evidence="3" key="1">
    <citation type="journal article" date="2019" name="Nat. Commun.">
        <title>The genome of broomcorn millet.</title>
        <authorList>
            <person name="Zou C."/>
            <person name="Miki D."/>
            <person name="Li D."/>
            <person name="Tang Q."/>
            <person name="Xiao L."/>
            <person name="Rajput S."/>
            <person name="Deng P."/>
            <person name="Jia W."/>
            <person name="Huang R."/>
            <person name="Zhang M."/>
            <person name="Sun Y."/>
            <person name="Hu J."/>
            <person name="Fu X."/>
            <person name="Schnable P.S."/>
            <person name="Li F."/>
            <person name="Zhang H."/>
            <person name="Feng B."/>
            <person name="Zhu X."/>
            <person name="Liu R."/>
            <person name="Schnable J.C."/>
            <person name="Zhu J.-K."/>
            <person name="Zhang H."/>
        </authorList>
    </citation>
    <scope>NUCLEOTIDE SEQUENCE [LARGE SCALE GENOMIC DNA]</scope>
</reference>
<keyword evidence="1" id="KW-0472">Membrane</keyword>
<feature type="transmembrane region" description="Helical" evidence="1">
    <location>
        <begin position="134"/>
        <end position="154"/>
    </location>
</feature>
<dbReference type="Pfam" id="PF20100">
    <property type="entry name" value="DUF6490"/>
    <property type="match status" value="1"/>
</dbReference>
<feature type="transmembrane region" description="Helical" evidence="1">
    <location>
        <begin position="43"/>
        <end position="63"/>
    </location>
</feature>
<gene>
    <name evidence="2" type="ORF">C2845_PM11G01260</name>
</gene>
<dbReference type="Proteomes" id="UP000275267">
    <property type="component" value="Unassembled WGS sequence"/>
</dbReference>
<comment type="caution">
    <text evidence="2">The sequence shown here is derived from an EMBL/GenBank/DDBJ whole genome shotgun (WGS) entry which is preliminary data.</text>
</comment>
<evidence type="ECO:0000256" key="1">
    <source>
        <dbReference type="SAM" id="Phobius"/>
    </source>
</evidence>
<sequence>MAAVQAATTRQPAEDPLLGDQEAANMHGDREEDDNNNAAGGSFSWLAFLGFLFLTLNSAMAIVRSRGDTMAVAFVSFSYADLVALFVCLRTYERAAAGSAKREWLKIAIWVLTTLLTLAFSYKVAAVMPPPVALLVWLMAFATVAGGFVAFFVYKEKK</sequence>
<dbReference type="InterPro" id="IPR045501">
    <property type="entry name" value="DUF6490"/>
</dbReference>
<feature type="transmembrane region" description="Helical" evidence="1">
    <location>
        <begin position="69"/>
        <end position="92"/>
    </location>
</feature>
<dbReference type="EMBL" id="PQIB02000007">
    <property type="protein sequence ID" value="RLN06966.1"/>
    <property type="molecule type" value="Genomic_DNA"/>
</dbReference>
<keyword evidence="1" id="KW-1133">Transmembrane helix</keyword>
<dbReference type="PANTHER" id="PTHR46610:SF27">
    <property type="entry name" value="PGG DOMAIN-CONTAINING PROTEIN"/>
    <property type="match status" value="1"/>
</dbReference>
<dbReference type="AlphaFoldDB" id="A0A3L6RMB4"/>
<keyword evidence="1" id="KW-0812">Transmembrane</keyword>
<dbReference type="STRING" id="4540.A0A3L6RMB4"/>
<proteinExistence type="predicted"/>
<evidence type="ECO:0000313" key="3">
    <source>
        <dbReference type="Proteomes" id="UP000275267"/>
    </source>
</evidence>
<evidence type="ECO:0000313" key="2">
    <source>
        <dbReference type="EMBL" id="RLN06966.1"/>
    </source>
</evidence>
<feature type="transmembrane region" description="Helical" evidence="1">
    <location>
        <begin position="104"/>
        <end position="122"/>
    </location>
</feature>
<dbReference type="OrthoDB" id="672268at2759"/>